<evidence type="ECO:0000313" key="1">
    <source>
        <dbReference type="EMBL" id="NMX24774.1"/>
    </source>
</evidence>
<gene>
    <name evidence="1" type="ORF">HGP05_06905</name>
</gene>
<protein>
    <submittedName>
        <fullName evidence="1">HAD hydrolase family protein</fullName>
    </submittedName>
</protein>
<dbReference type="Pfam" id="PF08282">
    <property type="entry name" value="Hydrolase_3"/>
    <property type="match status" value="1"/>
</dbReference>
<keyword evidence="1" id="KW-0378">Hydrolase</keyword>
<proteinExistence type="predicted"/>
<sequence length="119" mass="13399">MCSQRVNKAFALQYLLNVLNMDRKTLIAFGDEQNDTEMLSFAGTGYAMKNANTDLLPYADQQLSLTKTKMASPTNSTNSFYKSRQLSKLCSRVCLFFFVFSRPQSCSKALKNRSLSTVP</sequence>
<dbReference type="PANTHER" id="PTHR10000">
    <property type="entry name" value="PHOSPHOSERINE PHOSPHATASE"/>
    <property type="match status" value="1"/>
</dbReference>
<dbReference type="GO" id="GO:0005829">
    <property type="term" value="C:cytosol"/>
    <property type="evidence" value="ECO:0007669"/>
    <property type="project" value="TreeGrafter"/>
</dbReference>
<dbReference type="Gene3D" id="3.40.50.1000">
    <property type="entry name" value="HAD superfamily/HAD-like"/>
    <property type="match status" value="1"/>
</dbReference>
<name>A0A7Y0VBF8_STRSA</name>
<dbReference type="EMBL" id="JABBCN010000002">
    <property type="protein sequence ID" value="NMX24774.1"/>
    <property type="molecule type" value="Genomic_DNA"/>
</dbReference>
<dbReference type="GO" id="GO:0016791">
    <property type="term" value="F:phosphatase activity"/>
    <property type="evidence" value="ECO:0007669"/>
    <property type="project" value="TreeGrafter"/>
</dbReference>
<dbReference type="SUPFAM" id="SSF56784">
    <property type="entry name" value="HAD-like"/>
    <property type="match status" value="1"/>
</dbReference>
<dbReference type="InterPro" id="IPR023214">
    <property type="entry name" value="HAD_sf"/>
</dbReference>
<reference evidence="1" key="1">
    <citation type="submission" date="2020-04" db="EMBL/GenBank/DDBJ databases">
        <authorList>
            <person name="Chakraborty B."/>
            <person name="Walker A.R."/>
            <person name="Burne R.A."/>
        </authorList>
    </citation>
    <scope>NUCLEOTIDE SEQUENCE [LARGE SCALE GENOMIC DNA]</scope>
    <source>
        <strain evidence="1">BCA8</strain>
    </source>
</reference>
<dbReference type="GO" id="GO:0000287">
    <property type="term" value="F:magnesium ion binding"/>
    <property type="evidence" value="ECO:0007669"/>
    <property type="project" value="TreeGrafter"/>
</dbReference>
<organism evidence="1">
    <name type="scientific">Streptococcus sanguinis</name>
    <dbReference type="NCBI Taxonomy" id="1305"/>
    <lineage>
        <taxon>Bacteria</taxon>
        <taxon>Bacillati</taxon>
        <taxon>Bacillota</taxon>
        <taxon>Bacilli</taxon>
        <taxon>Lactobacillales</taxon>
        <taxon>Streptococcaceae</taxon>
        <taxon>Streptococcus</taxon>
    </lineage>
</organism>
<dbReference type="PANTHER" id="PTHR10000:SF23">
    <property type="entry name" value="5-AMINO-6-(5-PHOSPHO-D-RIBITYLAMINO)URACIL PHOSPHATASE YITU"/>
    <property type="match status" value="1"/>
</dbReference>
<dbReference type="AlphaFoldDB" id="A0A7Y0VBF8"/>
<comment type="caution">
    <text evidence="1">The sequence shown here is derived from an EMBL/GenBank/DDBJ whole genome shotgun (WGS) entry which is preliminary data.</text>
</comment>
<dbReference type="InterPro" id="IPR036412">
    <property type="entry name" value="HAD-like_sf"/>
</dbReference>
<accession>A0A7Y0VBF8</accession>